<dbReference type="NCBIfam" id="TIGR01646">
    <property type="entry name" value="vgr_GE"/>
    <property type="match status" value="1"/>
</dbReference>
<sequence>MSDSVYSSSTSQIEVEILIEGESVGKEFPITKISVEKKINEIPKATVHLIDGNPVEGDDSFKSATKIKIGSAIEIKAGYETNTELIFKGVISEKNTDQDKKEIPTMILECLDKVAALTEGIKTKVFYKKSDSEIVTSIVSDYGLEKTISISQGAKFEQLVKYKTSDWDFIKKRAQINACILVADDGKLTVASPQVSAAGIRTLKYGDTVKEQSLTVSDANQPTKVTAVCWDPSQQKLIKAVATEPTVNKQGNSDGKKLAKNKGTEHTLQTSNFLEQEVLKAWANAYLAILRMIKISGRINTQGDPKLKPDTTITLEGFGDNYNGNGYIGAVKHTILPGDWETEIELGLPKDSTGTDENSGDARATTFTGLQIGVVKKIHEDPENTYRILVTVPSFPEIAEGIWARFATPYATKEKGFFFYPEIGDELVLGFIEGNSSHPIILGSLFSKKYTAPYTPDDKNSIKALVTKNDLKIEFNDEDKIITIATPAGNQIVISDKDKEIGITDENKNTITLSKNGVVIESKGNIELKATKDIILKGKAIKMEANANIEAKGLDIKMKANKAIALEGNATAELKASGKTSVKGAMVALN</sequence>
<dbReference type="InterPro" id="IPR006533">
    <property type="entry name" value="T6SS_Vgr_RhsGE"/>
</dbReference>
<evidence type="ECO:0000256" key="1">
    <source>
        <dbReference type="SAM" id="MobiDB-lite"/>
    </source>
</evidence>
<proteinExistence type="predicted"/>
<organism evidence="3 4">
    <name type="scientific">Flavivirga jejuensis</name>
    <dbReference type="NCBI Taxonomy" id="870487"/>
    <lineage>
        <taxon>Bacteria</taxon>
        <taxon>Pseudomonadati</taxon>
        <taxon>Bacteroidota</taxon>
        <taxon>Flavobacteriia</taxon>
        <taxon>Flavobacteriales</taxon>
        <taxon>Flavobacteriaceae</taxon>
        <taxon>Flavivirga</taxon>
    </lineage>
</organism>
<dbReference type="SUPFAM" id="SSF69255">
    <property type="entry name" value="gp5 N-terminal domain-like"/>
    <property type="match status" value="1"/>
</dbReference>
<evidence type="ECO:0000259" key="2">
    <source>
        <dbReference type="Pfam" id="PF04717"/>
    </source>
</evidence>
<feature type="compositionally biased region" description="Basic and acidic residues" evidence="1">
    <location>
        <begin position="254"/>
        <end position="265"/>
    </location>
</feature>
<gene>
    <name evidence="3" type="primary">vgrG</name>
    <name evidence="3" type="ORF">Q4Q40_12060</name>
</gene>
<reference evidence="3" key="1">
    <citation type="submission" date="2023-07" db="EMBL/GenBank/DDBJ databases">
        <title>Two novel species in the genus Flavivirga.</title>
        <authorList>
            <person name="Kwon K."/>
        </authorList>
    </citation>
    <scope>NUCLEOTIDE SEQUENCE</scope>
    <source>
        <strain evidence="3">KACC 14158</strain>
    </source>
</reference>
<dbReference type="Pfam" id="PF05954">
    <property type="entry name" value="Phage_GPD"/>
    <property type="match status" value="1"/>
</dbReference>
<dbReference type="Pfam" id="PF04717">
    <property type="entry name" value="Phage_base_V"/>
    <property type="match status" value="1"/>
</dbReference>
<accession>A0ABT8WP44</accession>
<evidence type="ECO:0000313" key="3">
    <source>
        <dbReference type="EMBL" id="MDO5974923.1"/>
    </source>
</evidence>
<feature type="region of interest" description="Disordered" evidence="1">
    <location>
        <begin position="246"/>
        <end position="266"/>
    </location>
</feature>
<keyword evidence="4" id="KW-1185">Reference proteome</keyword>
<protein>
    <submittedName>
        <fullName evidence="3">Type VI secretion system tip protein VgrG</fullName>
    </submittedName>
</protein>
<feature type="domain" description="Gp5/Type VI secretion system Vgr protein OB-fold" evidence="2">
    <location>
        <begin position="372"/>
        <end position="446"/>
    </location>
</feature>
<dbReference type="InterPro" id="IPR006531">
    <property type="entry name" value="Gp5/Vgr_OB"/>
</dbReference>
<dbReference type="EMBL" id="JAUOEL010000004">
    <property type="protein sequence ID" value="MDO5974923.1"/>
    <property type="molecule type" value="Genomic_DNA"/>
</dbReference>
<comment type="caution">
    <text evidence="3">The sequence shown here is derived from an EMBL/GenBank/DDBJ whole genome shotgun (WGS) entry which is preliminary data.</text>
</comment>
<dbReference type="SUPFAM" id="SSF69279">
    <property type="entry name" value="Phage tail proteins"/>
    <property type="match status" value="1"/>
</dbReference>
<dbReference type="RefSeq" id="WP_303302075.1">
    <property type="nucleotide sequence ID" value="NZ_BAABDA010000018.1"/>
</dbReference>
<dbReference type="Proteomes" id="UP001176806">
    <property type="component" value="Unassembled WGS sequence"/>
</dbReference>
<dbReference type="Gene3D" id="2.40.50.230">
    <property type="entry name" value="Gp5 N-terminal domain"/>
    <property type="match status" value="1"/>
</dbReference>
<name>A0ABT8WP44_9FLAO</name>
<evidence type="ECO:0000313" key="4">
    <source>
        <dbReference type="Proteomes" id="UP001176806"/>
    </source>
</evidence>
<dbReference type="InterPro" id="IPR037026">
    <property type="entry name" value="Vgr_OB-fold_dom_sf"/>
</dbReference>